<dbReference type="KEGG" id="thu:AC731_007065"/>
<evidence type="ECO:0000313" key="2">
    <source>
        <dbReference type="Proteomes" id="UP000036902"/>
    </source>
</evidence>
<dbReference type="Proteomes" id="UP000036902">
    <property type="component" value="Chromosome"/>
</dbReference>
<keyword evidence="2" id="KW-1185">Reference proteome</keyword>
<accession>A0A127K432</accession>
<sequence length="76" mass="8362">MTICVTVTHQEHDSTARLRADVYHVDLYGQVSDHPVRVHELPPGGSAIVHLHKNNVLVVRELPQGDDVDAADQDCA</sequence>
<dbReference type="RefSeq" id="WP_048702910.1">
    <property type="nucleotide sequence ID" value="NZ_CP014646.1"/>
</dbReference>
<evidence type="ECO:0000313" key="1">
    <source>
        <dbReference type="EMBL" id="AMO36722.1"/>
    </source>
</evidence>
<proteinExistence type="predicted"/>
<gene>
    <name evidence="1" type="ORF">AC731_007065</name>
</gene>
<reference evidence="2" key="1">
    <citation type="submission" date="2016-03" db="EMBL/GenBank/DDBJ databases">
        <authorList>
            <person name="Ma C."/>
            <person name="Zhou S."/>
            <person name="Yang G."/>
        </authorList>
    </citation>
    <scope>NUCLEOTIDE SEQUENCE [LARGE SCALE GENOMIC DNA]</scope>
    <source>
        <strain evidence="2">SgZ-1</strain>
    </source>
</reference>
<dbReference type="EMBL" id="CP014646">
    <property type="protein sequence ID" value="AMO36722.1"/>
    <property type="molecule type" value="Genomic_DNA"/>
</dbReference>
<dbReference type="AlphaFoldDB" id="A0A127K432"/>
<organism evidence="1 2">
    <name type="scientific">Thauera humireducens</name>
    <dbReference type="NCBI Taxonomy" id="1134435"/>
    <lineage>
        <taxon>Bacteria</taxon>
        <taxon>Pseudomonadati</taxon>
        <taxon>Pseudomonadota</taxon>
        <taxon>Betaproteobacteria</taxon>
        <taxon>Rhodocyclales</taxon>
        <taxon>Zoogloeaceae</taxon>
        <taxon>Thauera</taxon>
    </lineage>
</organism>
<dbReference type="STRING" id="1134435.AC731_007065"/>
<protein>
    <submittedName>
        <fullName evidence="1">Uncharacterized protein</fullName>
    </submittedName>
</protein>
<name>A0A127K432_9RHOO</name>